<reference evidence="2" key="1">
    <citation type="submission" date="2017-09" db="EMBL/GenBank/DDBJ databases">
        <title>Depth-based differentiation of microbial function through sediment-hosted aquifers and enrichment of novel symbionts in the deep terrestrial subsurface.</title>
        <authorList>
            <person name="Probst A.J."/>
            <person name="Ladd B."/>
            <person name="Jarett J.K."/>
            <person name="Geller-Mcgrath D.E."/>
            <person name="Sieber C.M.K."/>
            <person name="Emerson J.B."/>
            <person name="Anantharaman K."/>
            <person name="Thomas B.C."/>
            <person name="Malmstrom R."/>
            <person name="Stieglmeier M."/>
            <person name="Klingl A."/>
            <person name="Woyke T."/>
            <person name="Ryan C.M."/>
            <person name="Banfield J.F."/>
        </authorList>
    </citation>
    <scope>NUCLEOTIDE SEQUENCE [LARGE SCALE GENOMIC DNA]</scope>
</reference>
<accession>A0A2M8KBX1</accession>
<evidence type="ECO:0000313" key="1">
    <source>
        <dbReference type="EMBL" id="PJE57421.1"/>
    </source>
</evidence>
<sequence length="117" mass="13512">MPIKVDILKTIERNDRAIIDVEFFKKAEPEEKYTEVGAELFHKVQALTMAMARDFSEHQTMILGPYYETTTCLTHHIVHCTIICPKQLKDELIAKTKEAGENRDFEFKEVENLSIPG</sequence>
<organism evidence="1 2">
    <name type="scientific">Candidatus Portnoybacteria bacterium CG10_big_fil_rev_8_21_14_0_10_38_18</name>
    <dbReference type="NCBI Taxonomy" id="1974813"/>
    <lineage>
        <taxon>Bacteria</taxon>
        <taxon>Candidatus Portnoyibacteriota</taxon>
    </lineage>
</organism>
<dbReference type="AlphaFoldDB" id="A0A2M8KBX1"/>
<protein>
    <submittedName>
        <fullName evidence="1">Uncharacterized protein</fullName>
    </submittedName>
</protein>
<name>A0A2M8KBX1_9BACT</name>
<dbReference type="Proteomes" id="UP000231648">
    <property type="component" value="Unassembled WGS sequence"/>
</dbReference>
<dbReference type="EMBL" id="PFDX01000026">
    <property type="protein sequence ID" value="PJE57421.1"/>
    <property type="molecule type" value="Genomic_DNA"/>
</dbReference>
<evidence type="ECO:0000313" key="2">
    <source>
        <dbReference type="Proteomes" id="UP000231648"/>
    </source>
</evidence>
<gene>
    <name evidence="1" type="ORF">COU82_02110</name>
</gene>
<comment type="caution">
    <text evidence="1">The sequence shown here is derived from an EMBL/GenBank/DDBJ whole genome shotgun (WGS) entry which is preliminary data.</text>
</comment>
<proteinExistence type="predicted"/>